<dbReference type="OrthoDB" id="9758509at2"/>
<comment type="pathway">
    <text evidence="8">Alkaloid degradation; nicotine degradation.</text>
</comment>
<reference evidence="11 12" key="1">
    <citation type="submission" date="2019-10" db="EMBL/GenBank/DDBJ databases">
        <title>Nocardia macrotermitis sp. nov. and Nocardia aurantia sp. nov., isolated from the gut of fungus growing-termite Macrotermes natalensis.</title>
        <authorList>
            <person name="Benndorf R."/>
            <person name="Schwitalla J."/>
            <person name="Martin K."/>
            <person name="De Beer W."/>
            <person name="Kaster A.-K."/>
            <person name="Vollmers J."/>
            <person name="Poulsen M."/>
            <person name="Beemelmanns C."/>
        </authorList>
    </citation>
    <scope>NUCLEOTIDE SEQUENCE [LARGE SCALE GENOMIC DNA]</scope>
    <source>
        <strain evidence="11 12">RB56</strain>
    </source>
</reference>
<dbReference type="SUPFAM" id="SSF56003">
    <property type="entry name" value="Molybdenum cofactor-binding domain"/>
    <property type="match status" value="1"/>
</dbReference>
<dbReference type="PROSITE" id="PS00197">
    <property type="entry name" value="2FE2S_FER_1"/>
    <property type="match status" value="1"/>
</dbReference>
<evidence type="ECO:0000259" key="10">
    <source>
        <dbReference type="PROSITE" id="PS51085"/>
    </source>
</evidence>
<dbReference type="InterPro" id="IPR037165">
    <property type="entry name" value="AldOxase/xan_DH_Mopterin-bd_sf"/>
</dbReference>
<dbReference type="Gene3D" id="1.10.150.120">
    <property type="entry name" value="[2Fe-2S]-binding domain"/>
    <property type="match status" value="1"/>
</dbReference>
<keyword evidence="6" id="KW-0408">Iron</keyword>
<dbReference type="SMART" id="SM01008">
    <property type="entry name" value="Ald_Xan_dh_C"/>
    <property type="match status" value="1"/>
</dbReference>
<keyword evidence="7" id="KW-0411">Iron-sulfur</keyword>
<dbReference type="PANTHER" id="PTHR11908:SF132">
    <property type="entry name" value="ALDEHYDE OXIDASE 1-RELATED"/>
    <property type="match status" value="1"/>
</dbReference>
<dbReference type="GO" id="GO:0016491">
    <property type="term" value="F:oxidoreductase activity"/>
    <property type="evidence" value="ECO:0007669"/>
    <property type="project" value="UniProtKB-KW"/>
</dbReference>
<dbReference type="Pfam" id="PF20256">
    <property type="entry name" value="MoCoBD_2"/>
    <property type="match status" value="1"/>
</dbReference>
<feature type="region of interest" description="Disordered" evidence="9">
    <location>
        <begin position="1"/>
        <end position="23"/>
    </location>
</feature>
<dbReference type="InterPro" id="IPR012675">
    <property type="entry name" value="Beta-grasp_dom_sf"/>
</dbReference>
<name>A0A7K0DT49_9NOCA</name>
<dbReference type="GO" id="GO:0051537">
    <property type="term" value="F:2 iron, 2 sulfur cluster binding"/>
    <property type="evidence" value="ECO:0007669"/>
    <property type="project" value="UniProtKB-KW"/>
</dbReference>
<dbReference type="AlphaFoldDB" id="A0A7K0DT49"/>
<dbReference type="Proteomes" id="UP000431401">
    <property type="component" value="Unassembled WGS sequence"/>
</dbReference>
<comment type="similarity">
    <text evidence="1">Belongs to the xanthine dehydrogenase family.</text>
</comment>
<dbReference type="SUPFAM" id="SSF54665">
    <property type="entry name" value="CO dehydrogenase molybdoprotein N-domain-like"/>
    <property type="match status" value="1"/>
</dbReference>
<dbReference type="Gene3D" id="3.90.1170.50">
    <property type="entry name" value="Aldehyde oxidase/xanthine dehydrogenase, a/b hammerhead"/>
    <property type="match status" value="1"/>
</dbReference>
<dbReference type="InterPro" id="IPR000674">
    <property type="entry name" value="Ald_Oxase/Xan_DH_a/b"/>
</dbReference>
<dbReference type="Gene3D" id="3.10.20.30">
    <property type="match status" value="1"/>
</dbReference>
<feature type="region of interest" description="Disordered" evidence="9">
    <location>
        <begin position="180"/>
        <end position="202"/>
    </location>
</feature>
<evidence type="ECO:0000256" key="8">
    <source>
        <dbReference type="ARBA" id="ARBA00060707"/>
    </source>
</evidence>
<sequence>MTGNTEPSGNPTGPTPPPLAEPSAWHDLELTVNGEVVRTPVESRLLLSDLLRHRLGLTGTHVGCEQGSCGACTVLIDGAAARSCTTFAVQCHGREITTVEALAAGGELNPAQQAFHDEHAMQCGFCTSGFVVSLTELAEREAAVTEDEMLDQLGGHFCRCTGYLGIRRAARSVLGLKHPESAEGHTAEGRTGSGECSGGTDDVVDQGVSQLRSEGGPWIGRRLPRREDDRLLRGHGRYVDDLDVPGTLEVAFVRSAQAHARLHRVDVTAARSYPGVVAVYTAFDLADRLEPLINTEELRVPPGLRQALDPVVKIQPMAPLATDEVNYVGQPIVMIVAETRYLAEDAAAAVEIGYESLPAVIDPIAAMAPDAPRVLLTAEDNIGLRVRAHTGDAAAAIAQAPVVITETFASQRYLPAPIETRGILAQVGPYRRELQVWSNTQTPHRVRDHIAEALGLSPDDVTVTPVDVGGGFGQKGILIVEELLIPFAARDLERPVRWIADRNENLVADTHAREQRHEITVAADTEGRLLAVTDTIVVNLGCRNLVGLVVPYNSVAHLTGGYRVPNLDIEAIGVLTNTTYTTPYRGAGRPEAVFAMERAMDRLASRLGLEPAEIRRRNLLRPDDFPYRSGLLDRRGLPQELDTGDYPEMLRRATASINLPLLRERQIMLREQGRYLGIGFAFYTEMSGLGPFESAHVGVQNSGRIRVSTGAPSQGQGHATSFAQIAADALGVDVEDIDVVGGDTVRLPYGIGTIASRALVTAGNAVHRAATAVRAKIIGNAAAVLGVPADEVQFTGGELKAGDRILTLRELVLLRALTPGGGEGNSLSELSYFRPPNYATSSGLHAAVLEVDPVTGKVTFVDYVVVHEAGRVVNPLIADGQILGGTAQGLGGALYEHMRYDAAGQPITSTFMDYLLPTIESVPDIRLDEIVCPTPTNELGVKGLGEGGAVGPPAAVANAVEDALTPFGVVVRGCPLTPDAIRTLLRDAARTPAPATN</sequence>
<dbReference type="PIRSF" id="PIRSF000127">
    <property type="entry name" value="Xanthine_DH"/>
    <property type="match status" value="1"/>
</dbReference>
<evidence type="ECO:0000256" key="2">
    <source>
        <dbReference type="ARBA" id="ARBA00022505"/>
    </source>
</evidence>
<protein>
    <recommendedName>
        <fullName evidence="10">2Fe-2S ferredoxin-type domain-containing protein</fullName>
    </recommendedName>
</protein>
<dbReference type="Pfam" id="PF01315">
    <property type="entry name" value="Ald_Xan_dh_C"/>
    <property type="match status" value="1"/>
</dbReference>
<dbReference type="Pfam" id="PF01799">
    <property type="entry name" value="Fer2_2"/>
    <property type="match status" value="1"/>
</dbReference>
<dbReference type="InterPro" id="IPR002888">
    <property type="entry name" value="2Fe-2S-bd"/>
</dbReference>
<feature type="domain" description="2Fe-2S ferredoxin-type" evidence="10">
    <location>
        <begin position="26"/>
        <end position="102"/>
    </location>
</feature>
<proteinExistence type="inferred from homology"/>
<organism evidence="11 12">
    <name type="scientific">Nocardia aurantia</name>
    <dbReference type="NCBI Taxonomy" id="2585199"/>
    <lineage>
        <taxon>Bacteria</taxon>
        <taxon>Bacillati</taxon>
        <taxon>Actinomycetota</taxon>
        <taxon>Actinomycetes</taxon>
        <taxon>Mycobacteriales</taxon>
        <taxon>Nocardiaceae</taxon>
        <taxon>Nocardia</taxon>
    </lineage>
</organism>
<keyword evidence="2" id="KW-0500">Molybdenum</keyword>
<dbReference type="PANTHER" id="PTHR11908">
    <property type="entry name" value="XANTHINE DEHYDROGENASE"/>
    <property type="match status" value="1"/>
</dbReference>
<evidence type="ECO:0000256" key="7">
    <source>
        <dbReference type="ARBA" id="ARBA00023014"/>
    </source>
</evidence>
<dbReference type="Pfam" id="PF00111">
    <property type="entry name" value="Fer2"/>
    <property type="match status" value="1"/>
</dbReference>
<feature type="compositionally biased region" description="Low complexity" evidence="9">
    <location>
        <begin position="1"/>
        <end position="12"/>
    </location>
</feature>
<dbReference type="InterPro" id="IPR036884">
    <property type="entry name" value="2Fe-2S-bd_dom_sf"/>
</dbReference>
<dbReference type="SUPFAM" id="SSF54292">
    <property type="entry name" value="2Fe-2S ferredoxin-like"/>
    <property type="match status" value="1"/>
</dbReference>
<dbReference type="InterPro" id="IPR001041">
    <property type="entry name" value="2Fe-2S_ferredoxin-type"/>
</dbReference>
<dbReference type="GO" id="GO:0005506">
    <property type="term" value="F:iron ion binding"/>
    <property type="evidence" value="ECO:0007669"/>
    <property type="project" value="InterPro"/>
</dbReference>
<dbReference type="InterPro" id="IPR036856">
    <property type="entry name" value="Ald_Oxase/Xan_DH_a/b_sf"/>
</dbReference>
<dbReference type="EMBL" id="WEGI01000009">
    <property type="protein sequence ID" value="MQY28707.1"/>
    <property type="molecule type" value="Genomic_DNA"/>
</dbReference>
<dbReference type="PROSITE" id="PS51085">
    <property type="entry name" value="2FE2S_FER_2"/>
    <property type="match status" value="1"/>
</dbReference>
<evidence type="ECO:0000256" key="4">
    <source>
        <dbReference type="ARBA" id="ARBA00022723"/>
    </source>
</evidence>
<keyword evidence="5" id="KW-0560">Oxidoreductase</keyword>
<dbReference type="InterPro" id="IPR036010">
    <property type="entry name" value="2Fe-2S_ferredoxin-like_sf"/>
</dbReference>
<dbReference type="InterPro" id="IPR046867">
    <property type="entry name" value="AldOxase/xan_DH_MoCoBD2"/>
</dbReference>
<gene>
    <name evidence="11" type="ORF">NRB56_42910</name>
</gene>
<evidence type="ECO:0000256" key="3">
    <source>
        <dbReference type="ARBA" id="ARBA00022714"/>
    </source>
</evidence>
<dbReference type="Gene3D" id="3.30.365.10">
    <property type="entry name" value="Aldehyde oxidase/xanthine dehydrogenase, molybdopterin binding domain"/>
    <property type="match status" value="4"/>
</dbReference>
<keyword evidence="4" id="KW-0479">Metal-binding</keyword>
<evidence type="ECO:0000313" key="11">
    <source>
        <dbReference type="EMBL" id="MQY28707.1"/>
    </source>
</evidence>
<dbReference type="InterPro" id="IPR008274">
    <property type="entry name" value="AldOxase/xan_DH_MoCoBD1"/>
</dbReference>
<dbReference type="InterPro" id="IPR016208">
    <property type="entry name" value="Ald_Oxase/xanthine_DH-like"/>
</dbReference>
<evidence type="ECO:0000256" key="6">
    <source>
        <dbReference type="ARBA" id="ARBA00023004"/>
    </source>
</evidence>
<evidence type="ECO:0000256" key="5">
    <source>
        <dbReference type="ARBA" id="ARBA00023002"/>
    </source>
</evidence>
<dbReference type="InterPro" id="IPR006058">
    <property type="entry name" value="2Fe2S_fd_BS"/>
</dbReference>
<dbReference type="Pfam" id="PF02738">
    <property type="entry name" value="MoCoBD_1"/>
    <property type="match status" value="1"/>
</dbReference>
<comment type="caution">
    <text evidence="11">The sequence shown here is derived from an EMBL/GenBank/DDBJ whole genome shotgun (WGS) entry which is preliminary data.</text>
</comment>
<accession>A0A7K0DT49</accession>
<evidence type="ECO:0000256" key="1">
    <source>
        <dbReference type="ARBA" id="ARBA00006849"/>
    </source>
</evidence>
<evidence type="ECO:0000256" key="9">
    <source>
        <dbReference type="SAM" id="MobiDB-lite"/>
    </source>
</evidence>
<dbReference type="RefSeq" id="WP_153344874.1">
    <property type="nucleotide sequence ID" value="NZ_WEGI01000009.1"/>
</dbReference>
<keyword evidence="12" id="KW-1185">Reference proteome</keyword>
<dbReference type="SUPFAM" id="SSF47741">
    <property type="entry name" value="CO dehydrogenase ISP C-domain like"/>
    <property type="match status" value="1"/>
</dbReference>
<dbReference type="FunFam" id="3.10.20.30:FF:000020">
    <property type="entry name" value="Xanthine dehydrogenase iron-sulfur subunit"/>
    <property type="match status" value="1"/>
</dbReference>
<evidence type="ECO:0000313" key="12">
    <source>
        <dbReference type="Proteomes" id="UP000431401"/>
    </source>
</evidence>
<keyword evidence="3" id="KW-0001">2Fe-2S</keyword>